<evidence type="ECO:0000259" key="1">
    <source>
        <dbReference type="PROSITE" id="PS50076"/>
    </source>
</evidence>
<dbReference type="Gene3D" id="1.10.287.110">
    <property type="entry name" value="DnaJ domain"/>
    <property type="match status" value="1"/>
</dbReference>
<dbReference type="CDD" id="cd06257">
    <property type="entry name" value="DnaJ"/>
    <property type="match status" value="1"/>
</dbReference>
<evidence type="ECO:0000313" key="2">
    <source>
        <dbReference type="EMBL" id="CAK0787997.1"/>
    </source>
</evidence>
<protein>
    <recommendedName>
        <fullName evidence="1">J domain-containing protein</fullName>
    </recommendedName>
</protein>
<sequence length="274" mass="31761">MQLMARRACLQAKIPLQNRSKSSVTGAWHSHGNKSQARRARRFKRHAQHMVLKHIYLDTDWAYQSVSRHAPVDSEPALSEKQLWRFLGKGGGKETARRAHRGWLKWLKHGGGTQRGQEQARKRTWHHESWQNHWREHWREKQQEYWQRASHDPFEDQGWASGSAHHQHFFRGNLWERFERRPRPESAGQHDAGAGGQQRRAQACCVDPVTERSMRVLGIETGQGLTAARLKDAFRACALAWHPDRHAGPQKQAAEARFKEAQTAYLALKSLYLA</sequence>
<organism evidence="2 3">
    <name type="scientific">Coccomyxa viridis</name>
    <dbReference type="NCBI Taxonomy" id="1274662"/>
    <lineage>
        <taxon>Eukaryota</taxon>
        <taxon>Viridiplantae</taxon>
        <taxon>Chlorophyta</taxon>
        <taxon>core chlorophytes</taxon>
        <taxon>Trebouxiophyceae</taxon>
        <taxon>Trebouxiophyceae incertae sedis</taxon>
        <taxon>Coccomyxaceae</taxon>
        <taxon>Coccomyxa</taxon>
    </lineage>
</organism>
<name>A0AAV1IL51_9CHLO</name>
<dbReference type="Proteomes" id="UP001314263">
    <property type="component" value="Unassembled WGS sequence"/>
</dbReference>
<dbReference type="EMBL" id="CAUYUE010000018">
    <property type="protein sequence ID" value="CAK0787997.1"/>
    <property type="molecule type" value="Genomic_DNA"/>
</dbReference>
<dbReference type="InterPro" id="IPR036869">
    <property type="entry name" value="J_dom_sf"/>
</dbReference>
<dbReference type="PROSITE" id="PS50076">
    <property type="entry name" value="DNAJ_2"/>
    <property type="match status" value="1"/>
</dbReference>
<dbReference type="InterPro" id="IPR001623">
    <property type="entry name" value="DnaJ_domain"/>
</dbReference>
<dbReference type="PANTHER" id="PTHR45376:SF1">
    <property type="entry name" value="CHAPERONE DNAJ-DOMAIN SUPERFAMILY PROTEIN-RELATED"/>
    <property type="match status" value="1"/>
</dbReference>
<dbReference type="AlphaFoldDB" id="A0AAV1IL51"/>
<dbReference type="Pfam" id="PF00226">
    <property type="entry name" value="DnaJ"/>
    <property type="match status" value="1"/>
</dbReference>
<dbReference type="SMART" id="SM00271">
    <property type="entry name" value="DnaJ"/>
    <property type="match status" value="1"/>
</dbReference>
<feature type="domain" description="J" evidence="1">
    <location>
        <begin position="212"/>
        <end position="273"/>
    </location>
</feature>
<accession>A0AAV1IL51</accession>
<reference evidence="2 3" key="1">
    <citation type="submission" date="2023-10" db="EMBL/GenBank/DDBJ databases">
        <authorList>
            <person name="Maclean D."/>
            <person name="Macfadyen A."/>
        </authorList>
    </citation>
    <scope>NUCLEOTIDE SEQUENCE [LARGE SCALE GENOMIC DNA]</scope>
</reference>
<comment type="caution">
    <text evidence="2">The sequence shown here is derived from an EMBL/GenBank/DDBJ whole genome shotgun (WGS) entry which is preliminary data.</text>
</comment>
<gene>
    <name evidence="2" type="ORF">CVIRNUC_011219</name>
</gene>
<dbReference type="PANTHER" id="PTHR45376">
    <property type="entry name" value="CHAPERONE DNAJ-DOMAIN SUPERFAMILY PROTEIN-RELATED"/>
    <property type="match status" value="1"/>
</dbReference>
<dbReference type="SUPFAM" id="SSF46565">
    <property type="entry name" value="Chaperone J-domain"/>
    <property type="match status" value="1"/>
</dbReference>
<evidence type="ECO:0000313" key="3">
    <source>
        <dbReference type="Proteomes" id="UP001314263"/>
    </source>
</evidence>
<proteinExistence type="predicted"/>
<keyword evidence="3" id="KW-1185">Reference proteome</keyword>